<reference evidence="5" key="1">
    <citation type="submission" date="2020-05" db="EMBL/GenBank/DDBJ databases">
        <authorList>
            <person name="Chiriac C."/>
            <person name="Salcher M."/>
            <person name="Ghai R."/>
            <person name="Kavagutti S V."/>
        </authorList>
    </citation>
    <scope>NUCLEOTIDE SEQUENCE</scope>
</reference>
<dbReference type="InterPro" id="IPR011006">
    <property type="entry name" value="CheY-like_superfamily"/>
</dbReference>
<dbReference type="PANTHER" id="PTHR43214">
    <property type="entry name" value="TWO-COMPONENT RESPONSE REGULATOR"/>
    <property type="match status" value="1"/>
</dbReference>
<evidence type="ECO:0000313" key="5">
    <source>
        <dbReference type="EMBL" id="CAB5159677.1"/>
    </source>
</evidence>
<dbReference type="PANTHER" id="PTHR43214:SF43">
    <property type="entry name" value="TWO-COMPONENT RESPONSE REGULATOR"/>
    <property type="match status" value="1"/>
</dbReference>
<dbReference type="InterPro" id="IPR039420">
    <property type="entry name" value="WalR-like"/>
</dbReference>
<dbReference type="InterPro" id="IPR036388">
    <property type="entry name" value="WH-like_DNA-bd_sf"/>
</dbReference>
<dbReference type="InterPro" id="IPR000792">
    <property type="entry name" value="Tscrpt_reg_LuxR_C"/>
</dbReference>
<dbReference type="Gene3D" id="1.10.10.10">
    <property type="entry name" value="Winged helix-like DNA-binding domain superfamily/Winged helix DNA-binding domain"/>
    <property type="match status" value="1"/>
</dbReference>
<dbReference type="SUPFAM" id="SSF52172">
    <property type="entry name" value="CheY-like"/>
    <property type="match status" value="1"/>
</dbReference>
<dbReference type="Pfam" id="PF00072">
    <property type="entry name" value="Response_reg"/>
    <property type="match status" value="1"/>
</dbReference>
<dbReference type="EMBL" id="CAFBMU010000008">
    <property type="protein sequence ID" value="CAB4923536.1"/>
    <property type="molecule type" value="Genomic_DNA"/>
</dbReference>
<keyword evidence="1" id="KW-0238">DNA-binding</keyword>
<dbReference type="PROSITE" id="PS50110">
    <property type="entry name" value="RESPONSE_REGULATORY"/>
    <property type="match status" value="1"/>
</dbReference>
<dbReference type="GO" id="GO:0003677">
    <property type="term" value="F:DNA binding"/>
    <property type="evidence" value="ECO:0007669"/>
    <property type="project" value="UniProtKB-KW"/>
</dbReference>
<protein>
    <submittedName>
        <fullName evidence="5">Unannotated protein</fullName>
    </submittedName>
</protein>
<dbReference type="SUPFAM" id="SSF46894">
    <property type="entry name" value="C-terminal effector domain of the bipartite response regulators"/>
    <property type="match status" value="1"/>
</dbReference>
<organism evidence="5">
    <name type="scientific">freshwater metagenome</name>
    <dbReference type="NCBI Taxonomy" id="449393"/>
    <lineage>
        <taxon>unclassified sequences</taxon>
        <taxon>metagenomes</taxon>
        <taxon>ecological metagenomes</taxon>
    </lineage>
</organism>
<feature type="domain" description="Response regulatory" evidence="2">
    <location>
        <begin position="13"/>
        <end position="151"/>
    </location>
</feature>
<dbReference type="Gene3D" id="3.40.50.2300">
    <property type="match status" value="1"/>
</dbReference>
<dbReference type="InterPro" id="IPR001789">
    <property type="entry name" value="Sig_transdc_resp-reg_receiver"/>
</dbReference>
<dbReference type="GO" id="GO:0006355">
    <property type="term" value="P:regulation of DNA-templated transcription"/>
    <property type="evidence" value="ECO:0007669"/>
    <property type="project" value="InterPro"/>
</dbReference>
<evidence type="ECO:0000256" key="1">
    <source>
        <dbReference type="ARBA" id="ARBA00023125"/>
    </source>
</evidence>
<dbReference type="AlphaFoldDB" id="A0A6J7W8Q1"/>
<proteinExistence type="predicted"/>
<dbReference type="GO" id="GO:0000160">
    <property type="term" value="P:phosphorelay signal transduction system"/>
    <property type="evidence" value="ECO:0007669"/>
    <property type="project" value="InterPro"/>
</dbReference>
<dbReference type="EMBL" id="CAEZYE010000054">
    <property type="protein sequence ID" value="CAB4715401.1"/>
    <property type="molecule type" value="Genomic_DNA"/>
</dbReference>
<evidence type="ECO:0000313" key="4">
    <source>
        <dbReference type="EMBL" id="CAB4923536.1"/>
    </source>
</evidence>
<sequence>MDVEFTRTELQISILIVEDETLTRTLISKLLSSSGFRVVGTATNASTAISLFRQFRPQVVLLDIDLGGGPTGLDIALALRKISPRVGLVFITSITDIRTIGPKLPEIPIASMHVNKADIAEADQLIEVIRRAYESIQSGGESRTSEIQLISEPFTDLQLELMRLISLGKSNAAIAAARFTTLKSTENAIARLAKKLNIPSDDTNNQRVLIARAFFRLNSSSKIHE</sequence>
<accession>A0A6J7W8Q1</accession>
<dbReference type="EMBL" id="CAFBRZ010000087">
    <property type="protein sequence ID" value="CAB5159677.1"/>
    <property type="molecule type" value="Genomic_DNA"/>
</dbReference>
<evidence type="ECO:0000259" key="2">
    <source>
        <dbReference type="PROSITE" id="PS50110"/>
    </source>
</evidence>
<name>A0A6J7W8Q1_9ZZZZ</name>
<evidence type="ECO:0000313" key="3">
    <source>
        <dbReference type="EMBL" id="CAB4715401.1"/>
    </source>
</evidence>
<dbReference type="InterPro" id="IPR016032">
    <property type="entry name" value="Sig_transdc_resp-reg_C-effctor"/>
</dbReference>
<gene>
    <name evidence="3" type="ORF">UFOPK2655_00990</name>
    <name evidence="4" type="ORF">UFOPK3667_00849</name>
    <name evidence="5" type="ORF">UFOPK4444_01206</name>
</gene>
<dbReference type="SMART" id="SM00448">
    <property type="entry name" value="REC"/>
    <property type="match status" value="1"/>
</dbReference>
<dbReference type="SMART" id="SM00421">
    <property type="entry name" value="HTH_LUXR"/>
    <property type="match status" value="1"/>
</dbReference>